<evidence type="ECO:0000313" key="3">
    <source>
        <dbReference type="EMBL" id="KZS91854.1"/>
    </source>
</evidence>
<accession>A0A164SVP6</accession>
<feature type="region of interest" description="Disordered" evidence="1">
    <location>
        <begin position="266"/>
        <end position="305"/>
    </location>
</feature>
<keyword evidence="2" id="KW-0472">Membrane</keyword>
<reference evidence="3 4" key="1">
    <citation type="journal article" date="2016" name="Mol. Biol. Evol.">
        <title>Comparative Genomics of Early-Diverging Mushroom-Forming Fungi Provides Insights into the Origins of Lignocellulose Decay Capabilities.</title>
        <authorList>
            <person name="Nagy L.G."/>
            <person name="Riley R."/>
            <person name="Tritt A."/>
            <person name="Adam C."/>
            <person name="Daum C."/>
            <person name="Floudas D."/>
            <person name="Sun H."/>
            <person name="Yadav J.S."/>
            <person name="Pangilinan J."/>
            <person name="Larsson K.H."/>
            <person name="Matsuura K."/>
            <person name="Barry K."/>
            <person name="Labutti K."/>
            <person name="Kuo R."/>
            <person name="Ohm R.A."/>
            <person name="Bhattacharya S.S."/>
            <person name="Shirouzu T."/>
            <person name="Yoshinaga Y."/>
            <person name="Martin F.M."/>
            <person name="Grigoriev I.V."/>
            <person name="Hibbett D.S."/>
        </authorList>
    </citation>
    <scope>NUCLEOTIDE SEQUENCE [LARGE SCALE GENOMIC DNA]</scope>
    <source>
        <strain evidence="3 4">HHB9708</strain>
    </source>
</reference>
<feature type="transmembrane region" description="Helical" evidence="2">
    <location>
        <begin position="98"/>
        <end position="120"/>
    </location>
</feature>
<organism evidence="3 4">
    <name type="scientific">Sistotremastrum niveocremeum HHB9708</name>
    <dbReference type="NCBI Taxonomy" id="1314777"/>
    <lineage>
        <taxon>Eukaryota</taxon>
        <taxon>Fungi</taxon>
        <taxon>Dikarya</taxon>
        <taxon>Basidiomycota</taxon>
        <taxon>Agaricomycotina</taxon>
        <taxon>Agaricomycetes</taxon>
        <taxon>Sistotremastrales</taxon>
        <taxon>Sistotremastraceae</taxon>
        <taxon>Sertulicium</taxon>
        <taxon>Sertulicium niveocremeum</taxon>
    </lineage>
</organism>
<evidence type="ECO:0000256" key="2">
    <source>
        <dbReference type="SAM" id="Phobius"/>
    </source>
</evidence>
<evidence type="ECO:0000256" key="1">
    <source>
        <dbReference type="SAM" id="MobiDB-lite"/>
    </source>
</evidence>
<feature type="compositionally biased region" description="Basic and acidic residues" evidence="1">
    <location>
        <begin position="137"/>
        <end position="149"/>
    </location>
</feature>
<dbReference type="EMBL" id="KV419413">
    <property type="protein sequence ID" value="KZS91854.1"/>
    <property type="molecule type" value="Genomic_DNA"/>
</dbReference>
<name>A0A164SVP6_9AGAM</name>
<protein>
    <submittedName>
        <fullName evidence="3">Uncharacterized protein</fullName>
    </submittedName>
</protein>
<gene>
    <name evidence="3" type="ORF">SISNIDRAFT_467436</name>
</gene>
<proteinExistence type="predicted"/>
<dbReference type="Proteomes" id="UP000076722">
    <property type="component" value="Unassembled WGS sequence"/>
</dbReference>
<evidence type="ECO:0000313" key="4">
    <source>
        <dbReference type="Proteomes" id="UP000076722"/>
    </source>
</evidence>
<keyword evidence="2" id="KW-0812">Transmembrane</keyword>
<keyword evidence="2" id="KW-1133">Transmembrane helix</keyword>
<sequence length="305" mass="33445">MVRGVCAQCTRPLNNHRRPTLVRIHVVSSPQSQTHRCNESEMQQVRVVEQNSRMLNSMVSNYHDSIGVVVKPPVYIPSPTGCLNFDRMARKPSVYERWSAVAPAFSVGLVAGLLISLLAGHPAKHRPSSRNSSRSSDASEHDDAESLRSRLRLDESKLDLALEKADLAVRQARLAAEEAQFYSKASKSSSLNSVKATPPLPPPPLLPSLGRQTSDEINHIVSPISSTSLEPETRLMDTQLRHALADADAEHQIKLMEIERQLYSGSTPPMVVRTTSRRSVNRPPGEFPPLATGGLQGGDVNTDVD</sequence>
<feature type="region of interest" description="Disordered" evidence="1">
    <location>
        <begin position="122"/>
        <end position="149"/>
    </location>
</feature>
<dbReference type="AlphaFoldDB" id="A0A164SVP6"/>
<keyword evidence="4" id="KW-1185">Reference proteome</keyword>